<dbReference type="RefSeq" id="XP_008076135.1">
    <property type="nucleotide sequence ID" value="XM_008077944.1"/>
</dbReference>
<proteinExistence type="inferred from homology"/>
<accession>S3DGL9</accession>
<keyword evidence="6" id="KW-1185">Reference proteome</keyword>
<evidence type="ECO:0000256" key="3">
    <source>
        <dbReference type="ARBA" id="ARBA00022679"/>
    </source>
</evidence>
<dbReference type="AlphaFoldDB" id="S3DGL9"/>
<evidence type="ECO:0000256" key="1">
    <source>
        <dbReference type="ARBA" id="ARBA00006734"/>
    </source>
</evidence>
<evidence type="ECO:0000313" key="5">
    <source>
        <dbReference type="EMBL" id="EPE36820.1"/>
    </source>
</evidence>
<comment type="similarity">
    <text evidence="1">Belongs to the protein prenyltransferase subunit alpha family.</text>
</comment>
<dbReference type="HOGENOM" id="CLU_044597_1_0_1"/>
<organism evidence="5 6">
    <name type="scientific">Glarea lozoyensis (strain ATCC 20868 / MF5171)</name>
    <dbReference type="NCBI Taxonomy" id="1116229"/>
    <lineage>
        <taxon>Eukaryota</taxon>
        <taxon>Fungi</taxon>
        <taxon>Dikarya</taxon>
        <taxon>Ascomycota</taxon>
        <taxon>Pezizomycotina</taxon>
        <taxon>Leotiomycetes</taxon>
        <taxon>Helotiales</taxon>
        <taxon>Helotiaceae</taxon>
        <taxon>Glarea</taxon>
    </lineage>
</organism>
<dbReference type="SUPFAM" id="SSF48439">
    <property type="entry name" value="Protein prenylyltransferase"/>
    <property type="match status" value="1"/>
</dbReference>
<dbReference type="Gene3D" id="1.25.40.120">
    <property type="entry name" value="Protein prenylyltransferase"/>
    <property type="match status" value="1"/>
</dbReference>
<reference evidence="5 6" key="1">
    <citation type="journal article" date="2013" name="BMC Genomics">
        <title>Genomics-driven discovery of the pneumocandin biosynthetic gene cluster in the fungus Glarea lozoyensis.</title>
        <authorList>
            <person name="Chen L."/>
            <person name="Yue Q."/>
            <person name="Zhang X."/>
            <person name="Xiang M."/>
            <person name="Wang C."/>
            <person name="Li S."/>
            <person name="Che Y."/>
            <person name="Ortiz-Lopez F.J."/>
            <person name="Bills G.F."/>
            <person name="Liu X."/>
            <person name="An Z."/>
        </authorList>
    </citation>
    <scope>NUCLEOTIDE SEQUENCE [LARGE SCALE GENOMIC DNA]</scope>
    <source>
        <strain evidence="6">ATCC 20868 / MF5171</strain>
    </source>
</reference>
<dbReference type="PANTHER" id="PTHR11129">
    <property type="entry name" value="PROTEIN FARNESYLTRANSFERASE ALPHA SUBUNIT/RAB GERANYLGERANYL TRANSFERASE ALPHA SUBUNIT"/>
    <property type="match status" value="1"/>
</dbReference>
<keyword evidence="4" id="KW-0677">Repeat</keyword>
<dbReference type="GO" id="GO:0005737">
    <property type="term" value="C:cytoplasm"/>
    <property type="evidence" value="ECO:0007669"/>
    <property type="project" value="TreeGrafter"/>
</dbReference>
<dbReference type="Proteomes" id="UP000016922">
    <property type="component" value="Unassembled WGS sequence"/>
</dbReference>
<evidence type="ECO:0000256" key="4">
    <source>
        <dbReference type="ARBA" id="ARBA00022737"/>
    </source>
</evidence>
<dbReference type="OrthoDB" id="5358702at2759"/>
<evidence type="ECO:0000313" key="6">
    <source>
        <dbReference type="Proteomes" id="UP000016922"/>
    </source>
</evidence>
<evidence type="ECO:0000256" key="2">
    <source>
        <dbReference type="ARBA" id="ARBA00022602"/>
    </source>
</evidence>
<dbReference type="PANTHER" id="PTHR11129:SF3">
    <property type="entry name" value="PROTEIN PRENYLTRANSFERASE ALPHA SUBUNIT REPEAT-CONTAINING PROTEIN 1"/>
    <property type="match status" value="1"/>
</dbReference>
<dbReference type="KEGG" id="glz:GLAREA_08983"/>
<keyword evidence="3 5" id="KW-0808">Transferase</keyword>
<dbReference type="GeneID" id="19468031"/>
<dbReference type="GO" id="GO:0008318">
    <property type="term" value="F:protein prenyltransferase activity"/>
    <property type="evidence" value="ECO:0007669"/>
    <property type="project" value="InterPro"/>
</dbReference>
<keyword evidence="2" id="KW-0637">Prenyltransferase</keyword>
<dbReference type="EMBL" id="KE145352">
    <property type="protein sequence ID" value="EPE36820.1"/>
    <property type="molecule type" value="Genomic_DNA"/>
</dbReference>
<sequence length="335" mass="38660">MSRALDPETSVSVQDSLPVEIYDQIVAVLCTPRDLPLEIELLGKAHPIPSGETYLLEENYLAIPKAKLVQAFVVARQIFSKLFRKCSEEKRGQLRDATAVMLLMDPEHLTAANFRKSYILYHEKGERFGEVLSRELQFVDTYLTARLHRHTKSPNLWSHRRWLVQQYRRAKFEVDVKGHFEKIVLIAAERHPSNYYAWSHMRWLVDKFASTQVFKLGLLPVVQDWCLRHPSDTSGFSFLLYCLDIPRKPEIGNQDVVEVYKEILNIALSFKWAHESVWVFLRTVAASVADTDGSGLSFEEAIDTALQAFVHDKKTQLTLNSSMKWYTENRQTVSS</sequence>
<dbReference type="eggNOG" id="ENOG502S6DV">
    <property type="taxonomic scope" value="Eukaryota"/>
</dbReference>
<dbReference type="Pfam" id="PF01239">
    <property type="entry name" value="PPTA"/>
    <property type="match status" value="2"/>
</dbReference>
<gene>
    <name evidence="5" type="ORF">GLAREA_08983</name>
</gene>
<protein>
    <submittedName>
        <fullName evidence="5">Protein prenylyltransferase</fullName>
    </submittedName>
</protein>
<name>S3DGL9_GLAL2</name>
<dbReference type="InterPro" id="IPR002088">
    <property type="entry name" value="Prenyl_trans_a"/>
</dbReference>
<dbReference type="OMA" id="MLLFDCE"/>